<proteinExistence type="predicted"/>
<reference evidence="3" key="1">
    <citation type="journal article" date="2021" name="BMC Genomics">
        <title>Chromosome-level genome assembly and manually-curated proteome of model necrotroph Parastagonospora nodorum Sn15 reveals a genome-wide trove of candidate effector homologs, and redundancy of virulence-related functions within an accessory chromosome.</title>
        <authorList>
            <person name="Bertazzoni S."/>
            <person name="Jones D.A.B."/>
            <person name="Phan H.T."/>
            <person name="Tan K.-C."/>
            <person name="Hane J.K."/>
        </authorList>
    </citation>
    <scope>NUCLEOTIDE SEQUENCE [LARGE SCALE GENOMIC DNA]</scope>
    <source>
        <strain evidence="3">SN15 / ATCC MYA-4574 / FGSC 10173)</strain>
    </source>
</reference>
<feature type="region of interest" description="Disordered" evidence="1">
    <location>
        <begin position="119"/>
        <end position="153"/>
    </location>
</feature>
<dbReference type="VEuPathDB" id="FungiDB:JI435_415520"/>
<sequence>VSSLLPALKFSSMERYGGSHVLCPRRVSLIYPPRPHPPYLNPSPHPPLDHSYSLQSSRHHCPLNSSQVRFVLLLPPRRPVRRHHKTRGDLLLRQLEILVDQALVLVGLVAHAACGNRADLNPLPPQRRGSLVARQCRRRRNAAQQIRRVQRPG</sequence>
<keyword evidence="3" id="KW-1185">Reference proteome</keyword>
<protein>
    <submittedName>
        <fullName evidence="2">Uncharacterized protein</fullName>
    </submittedName>
</protein>
<evidence type="ECO:0000313" key="3">
    <source>
        <dbReference type="Proteomes" id="UP000663193"/>
    </source>
</evidence>
<evidence type="ECO:0000256" key="1">
    <source>
        <dbReference type="SAM" id="MobiDB-lite"/>
    </source>
</evidence>
<dbReference type="AlphaFoldDB" id="A0A7U2F8C2"/>
<name>A0A7U2F8C2_PHANO</name>
<dbReference type="EMBL" id="CP069033">
    <property type="protein sequence ID" value="QRD00638.1"/>
    <property type="molecule type" value="Genomic_DNA"/>
</dbReference>
<dbReference type="Proteomes" id="UP000663193">
    <property type="component" value="Chromosome 11"/>
</dbReference>
<feature type="non-terminal residue" evidence="2">
    <location>
        <position position="1"/>
    </location>
</feature>
<organism evidence="2 3">
    <name type="scientific">Phaeosphaeria nodorum (strain SN15 / ATCC MYA-4574 / FGSC 10173)</name>
    <name type="common">Glume blotch fungus</name>
    <name type="synonym">Parastagonospora nodorum</name>
    <dbReference type="NCBI Taxonomy" id="321614"/>
    <lineage>
        <taxon>Eukaryota</taxon>
        <taxon>Fungi</taxon>
        <taxon>Dikarya</taxon>
        <taxon>Ascomycota</taxon>
        <taxon>Pezizomycotina</taxon>
        <taxon>Dothideomycetes</taxon>
        <taxon>Pleosporomycetidae</taxon>
        <taxon>Pleosporales</taxon>
        <taxon>Pleosporineae</taxon>
        <taxon>Phaeosphaeriaceae</taxon>
        <taxon>Parastagonospora</taxon>
    </lineage>
</organism>
<accession>A0A7U2F8C2</accession>
<gene>
    <name evidence="2" type="ORF">JI435_415520</name>
</gene>
<evidence type="ECO:0000313" key="2">
    <source>
        <dbReference type="EMBL" id="QRD00638.1"/>
    </source>
</evidence>